<dbReference type="GO" id="GO:0008168">
    <property type="term" value="F:methyltransferase activity"/>
    <property type="evidence" value="ECO:0007669"/>
    <property type="project" value="UniProtKB-UniRule"/>
</dbReference>
<evidence type="ECO:0000256" key="8">
    <source>
        <dbReference type="ARBA" id="ARBA00023034"/>
    </source>
</evidence>
<evidence type="ECO:0000256" key="4">
    <source>
        <dbReference type="ARBA" id="ARBA00022679"/>
    </source>
</evidence>
<evidence type="ECO:0000256" key="12">
    <source>
        <dbReference type="RuleBase" id="RU366043"/>
    </source>
</evidence>
<dbReference type="Proteomes" id="UP000027138">
    <property type="component" value="Unassembled WGS sequence"/>
</dbReference>
<evidence type="ECO:0000256" key="3">
    <source>
        <dbReference type="ARBA" id="ARBA00022603"/>
    </source>
</evidence>
<keyword evidence="10 12" id="KW-0325">Glycoprotein</keyword>
<dbReference type="GO" id="GO:0000139">
    <property type="term" value="C:Golgi membrane"/>
    <property type="evidence" value="ECO:0007669"/>
    <property type="project" value="UniProtKB-SubCell"/>
</dbReference>
<organism evidence="13 14">
    <name type="scientific">Jatropha curcas</name>
    <name type="common">Barbados nut</name>
    <dbReference type="NCBI Taxonomy" id="180498"/>
    <lineage>
        <taxon>Eukaryota</taxon>
        <taxon>Viridiplantae</taxon>
        <taxon>Streptophyta</taxon>
        <taxon>Embryophyta</taxon>
        <taxon>Tracheophyta</taxon>
        <taxon>Spermatophyta</taxon>
        <taxon>Magnoliopsida</taxon>
        <taxon>eudicotyledons</taxon>
        <taxon>Gunneridae</taxon>
        <taxon>Pentapetalae</taxon>
        <taxon>rosids</taxon>
        <taxon>fabids</taxon>
        <taxon>Malpighiales</taxon>
        <taxon>Euphorbiaceae</taxon>
        <taxon>Crotonoideae</taxon>
        <taxon>Jatropheae</taxon>
        <taxon>Jatropha</taxon>
    </lineage>
</organism>
<gene>
    <name evidence="13" type="ORF">JCGZ_11617</name>
</gene>
<dbReference type="EMBL" id="KK914632">
    <property type="protein sequence ID" value="KDP31241.1"/>
    <property type="molecule type" value="Genomic_DNA"/>
</dbReference>
<dbReference type="AlphaFoldDB" id="A0A067K4W7"/>
<evidence type="ECO:0000256" key="9">
    <source>
        <dbReference type="ARBA" id="ARBA00023136"/>
    </source>
</evidence>
<dbReference type="FunFam" id="3.40.50.150:FF:000122">
    <property type="entry name" value="probable methyltransferase PMT2"/>
    <property type="match status" value="1"/>
</dbReference>
<keyword evidence="7 12" id="KW-1133">Transmembrane helix</keyword>
<feature type="transmembrane region" description="Helical" evidence="12">
    <location>
        <begin position="16"/>
        <end position="34"/>
    </location>
</feature>
<reference evidence="13 14" key="1">
    <citation type="journal article" date="2014" name="PLoS ONE">
        <title>Global Analysis of Gene Expression Profiles in Physic Nut (Jatropha curcas L.) Seedlings Exposed to Salt Stress.</title>
        <authorList>
            <person name="Zhang L."/>
            <person name="Zhang C."/>
            <person name="Wu P."/>
            <person name="Chen Y."/>
            <person name="Li M."/>
            <person name="Jiang H."/>
            <person name="Wu G."/>
        </authorList>
    </citation>
    <scope>NUCLEOTIDE SEQUENCE [LARGE SCALE GENOMIC DNA]</scope>
    <source>
        <strain evidence="14">cv. GZQX0401</strain>
        <tissue evidence="13">Young leaves</tissue>
    </source>
</reference>
<evidence type="ECO:0000256" key="10">
    <source>
        <dbReference type="ARBA" id="ARBA00023180"/>
    </source>
</evidence>
<accession>A0A067K4W7</accession>
<sequence length="613" mass="69885">MATKGNSGDHKTRSSVSIFIVVGLCGFFYILGAWQRSGFGKGDSIAWVITKQTHCSILNNLNYQTSGDAGIVDSSGEEVQEIKPCDDKYIDYTPCQDQMRAMTFPRENMNYRERHCPPEEEKLHCLVPAPKGYANPFPWPKSRDYVPYANAPYKSLTVEKAVQNWIQYVGNVFRFPGGGTQFPHGADAYINELAAVIPMDNGLVRTALDTGCGVASWGAYLFKKNVIAMSFAPRDSHEAQVQFALERGVPAVIGVLGTIKLPYPSRAFDMVHCSRCLIPWGSNDGMYMMEVDRVLRPCGYWVLSGPPINWRNNYQAWQRPKEELEEEQRKIEETAKLLCWEKKHEIGEIAIWQKRINYDSCRDLNPQPTMCQPTNTDDVWYKKMETCVTPYLETHEPNEVAGAPWRPFPERLNAVPFRISSGSIPGVSIEAYLEDFRLCKKHVNAYKRINKILDSGRYRNIMDMNAGMGGFAAALESPKLWVMNVMPTIAEKDTLGVIYERGLIGIYHDWCEAFSTYPRTYDLIHANALFSLYKDKCNMEDILLEMDRILRPEGAVIFRDQEDILIKVKRIVGGMRWNTKMVDHEDGPLVPEKVMFAVKQYWVAGEYNRTTSQ</sequence>
<dbReference type="Gene3D" id="3.40.50.150">
    <property type="entry name" value="Vaccinia Virus protein VP39"/>
    <property type="match status" value="1"/>
</dbReference>
<keyword evidence="3 12" id="KW-0489">Methyltransferase</keyword>
<name>A0A067K4W7_JATCU</name>
<keyword evidence="8" id="KW-0333">Golgi apparatus</keyword>
<keyword evidence="9 12" id="KW-0472">Membrane</keyword>
<keyword evidence="14" id="KW-1185">Reference proteome</keyword>
<dbReference type="GO" id="GO:0032259">
    <property type="term" value="P:methylation"/>
    <property type="evidence" value="ECO:0007669"/>
    <property type="project" value="UniProtKB-KW"/>
</dbReference>
<dbReference type="PANTHER" id="PTHR10108">
    <property type="entry name" value="SAM-DEPENDENT METHYLTRANSFERASE"/>
    <property type="match status" value="1"/>
</dbReference>
<keyword evidence="6 12" id="KW-0735">Signal-anchor</keyword>
<evidence type="ECO:0000313" key="13">
    <source>
        <dbReference type="EMBL" id="KDP31241.1"/>
    </source>
</evidence>
<evidence type="ECO:0000256" key="1">
    <source>
        <dbReference type="ARBA" id="ARBA00004194"/>
    </source>
</evidence>
<keyword evidence="4 12" id="KW-0808">Transferase</keyword>
<dbReference type="STRING" id="180498.A0A067K4W7"/>
<evidence type="ECO:0000256" key="11">
    <source>
        <dbReference type="ARBA" id="ARBA00060399"/>
    </source>
</evidence>
<evidence type="ECO:0000313" key="14">
    <source>
        <dbReference type="Proteomes" id="UP000027138"/>
    </source>
</evidence>
<dbReference type="EC" id="2.1.1.-" evidence="12"/>
<dbReference type="PANTHER" id="PTHR10108:SF1061">
    <property type="entry name" value="METHYLTRANSFERASE"/>
    <property type="match status" value="1"/>
</dbReference>
<dbReference type="OrthoDB" id="2013972at2759"/>
<dbReference type="InterPro" id="IPR004159">
    <property type="entry name" value="Put_SAM_MeTrfase"/>
</dbReference>
<dbReference type="SUPFAM" id="SSF53335">
    <property type="entry name" value="S-adenosyl-L-methionine-dependent methyltransferases"/>
    <property type="match status" value="2"/>
</dbReference>
<dbReference type="GO" id="GO:0005768">
    <property type="term" value="C:endosome"/>
    <property type="evidence" value="ECO:0007669"/>
    <property type="project" value="TreeGrafter"/>
</dbReference>
<comment type="similarity">
    <text evidence="2 12">Belongs to the methyltransferase superfamily.</text>
</comment>
<dbReference type="InterPro" id="IPR029063">
    <property type="entry name" value="SAM-dependent_MTases_sf"/>
</dbReference>
<keyword evidence="5 12" id="KW-0812">Transmembrane</keyword>
<dbReference type="GO" id="GO:0005802">
    <property type="term" value="C:trans-Golgi network"/>
    <property type="evidence" value="ECO:0007669"/>
    <property type="project" value="TreeGrafter"/>
</dbReference>
<evidence type="ECO:0000256" key="5">
    <source>
        <dbReference type="ARBA" id="ARBA00022692"/>
    </source>
</evidence>
<protein>
    <recommendedName>
        <fullName evidence="12">Methyltransferase</fullName>
        <ecNumber evidence="12">2.1.1.-</ecNumber>
    </recommendedName>
</protein>
<proteinExistence type="inferred from homology"/>
<dbReference type="Pfam" id="PF03141">
    <property type="entry name" value="Methyltransf_29"/>
    <property type="match status" value="1"/>
</dbReference>
<comment type="subcellular location">
    <subcellularLocation>
        <location evidence="11">Endomembrane system</location>
        <topology evidence="11">Single-pass type II membrane protein</topology>
    </subcellularLocation>
    <subcellularLocation>
        <location evidence="1">Golgi apparatus membrane</location>
        <topology evidence="1">Single-pass membrane protein</topology>
    </subcellularLocation>
    <subcellularLocation>
        <location evidence="12">Membrane</location>
        <topology evidence="12">Single-pass type II membrane protein</topology>
    </subcellularLocation>
</comment>
<evidence type="ECO:0000256" key="6">
    <source>
        <dbReference type="ARBA" id="ARBA00022968"/>
    </source>
</evidence>
<evidence type="ECO:0000256" key="7">
    <source>
        <dbReference type="ARBA" id="ARBA00022989"/>
    </source>
</evidence>
<evidence type="ECO:0000256" key="2">
    <source>
        <dbReference type="ARBA" id="ARBA00008361"/>
    </source>
</evidence>